<dbReference type="Pfam" id="PF01170">
    <property type="entry name" value="UPF0020"/>
    <property type="match status" value="1"/>
</dbReference>
<name>A0A067QSC1_ZOONE</name>
<keyword evidence="3" id="KW-1185">Reference proteome</keyword>
<evidence type="ECO:0000313" key="3">
    <source>
        <dbReference type="Proteomes" id="UP000027135"/>
    </source>
</evidence>
<dbReference type="GO" id="GO:0016423">
    <property type="term" value="F:tRNA (guanine) methyltransferase activity"/>
    <property type="evidence" value="ECO:0007669"/>
    <property type="project" value="TreeGrafter"/>
</dbReference>
<dbReference type="InterPro" id="IPR000241">
    <property type="entry name" value="RlmKL-like_Mtase"/>
</dbReference>
<dbReference type="GO" id="GO:0030488">
    <property type="term" value="P:tRNA methylation"/>
    <property type="evidence" value="ECO:0007669"/>
    <property type="project" value="TreeGrafter"/>
</dbReference>
<dbReference type="Gene3D" id="3.40.50.150">
    <property type="entry name" value="Vaccinia Virus protein VP39"/>
    <property type="match status" value="1"/>
</dbReference>
<proteinExistence type="predicted"/>
<evidence type="ECO:0000259" key="1">
    <source>
        <dbReference type="Pfam" id="PF01170"/>
    </source>
</evidence>
<dbReference type="InterPro" id="IPR029063">
    <property type="entry name" value="SAM-dependent_MTases_sf"/>
</dbReference>
<dbReference type="PANTHER" id="PTHR14911">
    <property type="entry name" value="THUMP DOMAIN-CONTAINING"/>
    <property type="match status" value="1"/>
</dbReference>
<dbReference type="EMBL" id="KK853353">
    <property type="protein sequence ID" value="KDR08221.1"/>
    <property type="molecule type" value="Genomic_DNA"/>
</dbReference>
<dbReference type="AlphaFoldDB" id="A0A067QSC1"/>
<organism evidence="2 3">
    <name type="scientific">Zootermopsis nevadensis</name>
    <name type="common">Dampwood termite</name>
    <dbReference type="NCBI Taxonomy" id="136037"/>
    <lineage>
        <taxon>Eukaryota</taxon>
        <taxon>Metazoa</taxon>
        <taxon>Ecdysozoa</taxon>
        <taxon>Arthropoda</taxon>
        <taxon>Hexapoda</taxon>
        <taxon>Insecta</taxon>
        <taxon>Pterygota</taxon>
        <taxon>Neoptera</taxon>
        <taxon>Polyneoptera</taxon>
        <taxon>Dictyoptera</taxon>
        <taxon>Blattodea</taxon>
        <taxon>Blattoidea</taxon>
        <taxon>Termitoidae</taxon>
        <taxon>Termopsidae</taxon>
        <taxon>Zootermopsis</taxon>
    </lineage>
</organism>
<dbReference type="Proteomes" id="UP000027135">
    <property type="component" value="Unassembled WGS sequence"/>
</dbReference>
<dbReference type="GO" id="GO:0043527">
    <property type="term" value="C:tRNA methyltransferase complex"/>
    <property type="evidence" value="ECO:0007669"/>
    <property type="project" value="UniProtKB-ARBA"/>
</dbReference>
<reference evidence="2 3" key="1">
    <citation type="journal article" date="2014" name="Nat. Commun.">
        <title>Molecular traces of alternative social organization in a termite genome.</title>
        <authorList>
            <person name="Terrapon N."/>
            <person name="Li C."/>
            <person name="Robertson H.M."/>
            <person name="Ji L."/>
            <person name="Meng X."/>
            <person name="Booth W."/>
            <person name="Chen Z."/>
            <person name="Childers C.P."/>
            <person name="Glastad K.M."/>
            <person name="Gokhale K."/>
            <person name="Gowin J."/>
            <person name="Gronenberg W."/>
            <person name="Hermansen R.A."/>
            <person name="Hu H."/>
            <person name="Hunt B.G."/>
            <person name="Huylmans A.K."/>
            <person name="Khalil S.M."/>
            <person name="Mitchell R.D."/>
            <person name="Munoz-Torres M.C."/>
            <person name="Mustard J.A."/>
            <person name="Pan H."/>
            <person name="Reese J.T."/>
            <person name="Scharf M.E."/>
            <person name="Sun F."/>
            <person name="Vogel H."/>
            <person name="Xiao J."/>
            <person name="Yang W."/>
            <person name="Yang Z."/>
            <person name="Yang Z."/>
            <person name="Zhou J."/>
            <person name="Zhu J."/>
            <person name="Brent C.S."/>
            <person name="Elsik C.G."/>
            <person name="Goodisman M.A."/>
            <person name="Liberles D.A."/>
            <person name="Roe R.M."/>
            <person name="Vargo E.L."/>
            <person name="Vilcinskas A."/>
            <person name="Wang J."/>
            <person name="Bornberg-Bauer E."/>
            <person name="Korb J."/>
            <person name="Zhang G."/>
            <person name="Liebig J."/>
        </authorList>
    </citation>
    <scope>NUCLEOTIDE SEQUENCE [LARGE SCALE GENOMIC DNA]</scope>
    <source>
        <tissue evidence="2">Whole organism</tissue>
    </source>
</reference>
<protein>
    <submittedName>
        <fullName evidence="2">THUMP domain-containing protein 2</fullName>
    </submittedName>
</protein>
<dbReference type="OMA" id="NKCSAIT"/>
<dbReference type="STRING" id="136037.A0A067QSC1"/>
<accession>A0A067QSC1</accession>
<dbReference type="InParanoid" id="A0A067QSC1"/>
<gene>
    <name evidence="2" type="ORF">L798_01939</name>
</gene>
<dbReference type="SUPFAM" id="SSF53335">
    <property type="entry name" value="S-adenosyl-L-methionine-dependent methyltransferases"/>
    <property type="match status" value="1"/>
</dbReference>
<sequence>MVSRPLSERKYLKHIALRSTVCYAMLLCAGDLSVGSVLLDPMCGAGTLVTEAAVSFQNIIVIGADIDTVQLHKAKENKCSAITASSVIELVHADVTNLPLKNESVTSIVCDCHLVKNLVL</sequence>
<dbReference type="eggNOG" id="ENOG502QSE5">
    <property type="taxonomic scope" value="Eukaryota"/>
</dbReference>
<evidence type="ECO:0000313" key="2">
    <source>
        <dbReference type="EMBL" id="KDR08221.1"/>
    </source>
</evidence>
<feature type="domain" description="Ribosomal RNA large subunit methyltransferase K/L-like methyltransferase" evidence="1">
    <location>
        <begin position="9"/>
        <end position="111"/>
    </location>
</feature>
<dbReference type="CDD" id="cd02440">
    <property type="entry name" value="AdoMet_MTases"/>
    <property type="match status" value="1"/>
</dbReference>
<dbReference type="PANTHER" id="PTHR14911:SF1">
    <property type="entry name" value="THUMP DOMAIN-CONTAINING PROTEIN 2"/>
    <property type="match status" value="1"/>
</dbReference>